<evidence type="ECO:0000313" key="1">
    <source>
        <dbReference type="EMBL" id="GAB47209.1"/>
    </source>
</evidence>
<protein>
    <submittedName>
        <fullName evidence="1">Uncharacterized protein</fullName>
    </submittedName>
</protein>
<dbReference type="AlphaFoldDB" id="H5UNA1"/>
<evidence type="ECO:0000313" key="2">
    <source>
        <dbReference type="Proteomes" id="UP000004367"/>
    </source>
</evidence>
<organism evidence="1 2">
    <name type="scientific">Mobilicoccus pelagius NBRC 104925</name>
    <dbReference type="NCBI Taxonomy" id="1089455"/>
    <lineage>
        <taxon>Bacteria</taxon>
        <taxon>Bacillati</taxon>
        <taxon>Actinomycetota</taxon>
        <taxon>Actinomycetes</taxon>
        <taxon>Micrococcales</taxon>
        <taxon>Dermatophilaceae</taxon>
        <taxon>Mobilicoccus</taxon>
    </lineage>
</organism>
<accession>H5UNA1</accession>
<reference evidence="1 2" key="1">
    <citation type="submission" date="2012-02" db="EMBL/GenBank/DDBJ databases">
        <title>Whole genome shotgun sequence of Mobilicoccus pelagius NBRC 104925.</title>
        <authorList>
            <person name="Yoshida Y."/>
            <person name="Hosoyama A."/>
            <person name="Tsuchikane K."/>
            <person name="Katsumata H."/>
            <person name="Yamazaki S."/>
            <person name="Fujita N."/>
        </authorList>
    </citation>
    <scope>NUCLEOTIDE SEQUENCE [LARGE SCALE GENOMIC DNA]</scope>
    <source>
        <strain evidence="1 2">NBRC 104925</strain>
    </source>
</reference>
<gene>
    <name evidence="1" type="ORF">MOPEL_007_00260</name>
</gene>
<keyword evidence="2" id="KW-1185">Reference proteome</keyword>
<name>H5UNA1_9MICO</name>
<sequence>MEITVEFTTDEFETITAAAERHGMSVEDFTRSPWFRLHALMSA</sequence>
<comment type="caution">
    <text evidence="1">The sequence shown here is derived from an EMBL/GenBank/DDBJ whole genome shotgun (WGS) entry which is preliminary data.</text>
</comment>
<dbReference type="EMBL" id="BAFE01000007">
    <property type="protein sequence ID" value="GAB47209.1"/>
    <property type="molecule type" value="Genomic_DNA"/>
</dbReference>
<dbReference type="STRING" id="1089455.MOPEL_007_00260"/>
<proteinExistence type="predicted"/>
<dbReference type="Proteomes" id="UP000004367">
    <property type="component" value="Unassembled WGS sequence"/>
</dbReference>
<dbReference type="RefSeq" id="WP_009481107.1">
    <property type="nucleotide sequence ID" value="NZ_BAFE01000007.1"/>
</dbReference>